<organism evidence="8 9">
    <name type="scientific">Candidatus Enterococcus murrayae</name>
    <dbReference type="NCBI Taxonomy" id="2815321"/>
    <lineage>
        <taxon>Bacteria</taxon>
        <taxon>Bacillati</taxon>
        <taxon>Bacillota</taxon>
        <taxon>Bacilli</taxon>
        <taxon>Lactobacillales</taxon>
        <taxon>Enterococcaceae</taxon>
        <taxon>Enterococcus</taxon>
    </lineage>
</organism>
<dbReference type="PANTHER" id="PTHR46795">
    <property type="entry name" value="ABC TRANSPORTER PERMEASE-RELATED-RELATED"/>
    <property type="match status" value="1"/>
</dbReference>
<dbReference type="InterPro" id="IPR003838">
    <property type="entry name" value="ABC3_permease_C"/>
</dbReference>
<feature type="transmembrane region" description="Helical" evidence="6">
    <location>
        <begin position="199"/>
        <end position="219"/>
    </location>
</feature>
<sequence length="699" mass="80067">MKLSMSDLLKKLRKYNQRNYLQFIFCMTFSVLLITSYAVMLYSTIVQQTLPVGGDSRKQVMMIFAIAIIGCLIFIMYAANLFLKYKSRETGVFLALGAKKKYLSQKLTVEMLQLMLSCILVGVVLGIGVAFLIWQLFRLILVNLGEMSLGLTFEGIMIGLLFGLVSMLPVLFQLYQFVRRTDMMEILYHQHKNEPLRPVTAKYGLSGIVLLVVGIFLGFVVPKLVSNTIGILLPGLWNVTYLLSLIGIYRIMTYAIMKNKRGRNPQKYYNDLIASNMMKFQGRQTVRNMSIIALLLTASLFASFYPPQLASATNAISNSPVDYELHYNLSEDEVNQQDIYRLARKHDVTIKEYQEIIFSELLVSGVERDWSDDGKLIEDYSKDHRLADFIDASTFNRETKSDLTIPQGHYYRVKGAEEAESFFEKDDDVDLVTNPVTKEELSIKFKGVARCQQLVSKGSRRYVLNDQDYQKIRTNLTKENQTKQILFNVTDVEASYPFAQAVYQEFIEKASPKMAVLNPYDAYQSAKAKANNQQYDYDRKIKLSPSNMSLMDDWKYYPAMKVLVENTFFQSVAVYFLVFIFVAIICLAAVGVISYTRSITIGLSNQQLFEDLKRLGANNHYIRKCVLSQLNKLFILPTVLAAILIYGFTLLMFGTNDNQFTSNEMNALMMDSVLLMLVVLYQVIIYYVSFRKIKKILQV</sequence>
<keyword evidence="4 6" id="KW-1133">Transmembrane helix</keyword>
<keyword evidence="9" id="KW-1185">Reference proteome</keyword>
<feature type="transmembrane region" description="Helical" evidence="6">
    <location>
        <begin position="633"/>
        <end position="653"/>
    </location>
</feature>
<evidence type="ECO:0000256" key="2">
    <source>
        <dbReference type="ARBA" id="ARBA00022475"/>
    </source>
</evidence>
<feature type="domain" description="ABC3 transporter permease C-terminal" evidence="7">
    <location>
        <begin position="61"/>
        <end position="176"/>
    </location>
</feature>
<dbReference type="PANTHER" id="PTHR46795:SF3">
    <property type="entry name" value="ABC TRANSPORTER PERMEASE"/>
    <property type="match status" value="1"/>
</dbReference>
<reference evidence="8 9" key="1">
    <citation type="submission" date="2021-03" db="EMBL/GenBank/DDBJ databases">
        <title>Enterococcal diversity collection.</title>
        <authorList>
            <person name="Gilmore M.S."/>
            <person name="Schwartzman J."/>
            <person name="Van Tyne D."/>
            <person name="Martin M."/>
            <person name="Earl A.M."/>
            <person name="Manson A.L."/>
            <person name="Straub T."/>
            <person name="Salamzade R."/>
            <person name="Saavedra J."/>
            <person name="Lebreton F."/>
            <person name="Prichula J."/>
            <person name="Schaufler K."/>
            <person name="Gaca A."/>
            <person name="Sgardioli B."/>
            <person name="Wagenaar J."/>
            <person name="Strong T."/>
        </authorList>
    </citation>
    <scope>NUCLEOTIDE SEQUENCE [LARGE SCALE GENOMIC DNA]</scope>
    <source>
        <strain evidence="8 9">MJM16</strain>
    </source>
</reference>
<feature type="transmembrane region" description="Helical" evidence="6">
    <location>
        <begin position="239"/>
        <end position="257"/>
    </location>
</feature>
<feature type="transmembrane region" description="Helical" evidence="6">
    <location>
        <begin position="60"/>
        <end position="83"/>
    </location>
</feature>
<evidence type="ECO:0000313" key="9">
    <source>
        <dbReference type="Proteomes" id="UP000664495"/>
    </source>
</evidence>
<dbReference type="EMBL" id="JAFLVR010000032">
    <property type="protein sequence ID" value="MBO0453356.1"/>
    <property type="molecule type" value="Genomic_DNA"/>
</dbReference>
<feature type="transmembrane region" description="Helical" evidence="6">
    <location>
        <begin position="20"/>
        <end position="40"/>
    </location>
</feature>
<feature type="transmembrane region" description="Helical" evidence="6">
    <location>
        <begin position="156"/>
        <end position="178"/>
    </location>
</feature>
<name>A0ABS3HIR6_9ENTE</name>
<comment type="subcellular location">
    <subcellularLocation>
        <location evidence="1">Cell membrane</location>
        <topology evidence="1">Multi-pass membrane protein</topology>
    </subcellularLocation>
</comment>
<dbReference type="RefSeq" id="WP_207109133.1">
    <property type="nucleotide sequence ID" value="NZ_JAFLVR010000032.1"/>
</dbReference>
<evidence type="ECO:0000256" key="4">
    <source>
        <dbReference type="ARBA" id="ARBA00022989"/>
    </source>
</evidence>
<keyword evidence="2" id="KW-1003">Cell membrane</keyword>
<feature type="transmembrane region" description="Helical" evidence="6">
    <location>
        <begin position="572"/>
        <end position="595"/>
    </location>
</feature>
<evidence type="ECO:0000259" key="7">
    <source>
        <dbReference type="Pfam" id="PF02687"/>
    </source>
</evidence>
<evidence type="ECO:0000256" key="1">
    <source>
        <dbReference type="ARBA" id="ARBA00004651"/>
    </source>
</evidence>
<feature type="transmembrane region" description="Helical" evidence="6">
    <location>
        <begin position="286"/>
        <end position="305"/>
    </location>
</feature>
<feature type="transmembrane region" description="Helical" evidence="6">
    <location>
        <begin position="673"/>
        <end position="690"/>
    </location>
</feature>
<feature type="transmembrane region" description="Helical" evidence="6">
    <location>
        <begin position="114"/>
        <end position="136"/>
    </location>
</feature>
<dbReference type="Proteomes" id="UP000664495">
    <property type="component" value="Unassembled WGS sequence"/>
</dbReference>
<evidence type="ECO:0000256" key="3">
    <source>
        <dbReference type="ARBA" id="ARBA00022692"/>
    </source>
</evidence>
<evidence type="ECO:0000256" key="6">
    <source>
        <dbReference type="SAM" id="Phobius"/>
    </source>
</evidence>
<keyword evidence="5 6" id="KW-0472">Membrane</keyword>
<protein>
    <submittedName>
        <fullName evidence="8">ABC transporter permease</fullName>
    </submittedName>
</protein>
<comment type="caution">
    <text evidence="8">The sequence shown here is derived from an EMBL/GenBank/DDBJ whole genome shotgun (WGS) entry which is preliminary data.</text>
</comment>
<dbReference type="InterPro" id="IPR052536">
    <property type="entry name" value="ABC-4_Integral_Memb_Prot"/>
</dbReference>
<dbReference type="Pfam" id="PF02687">
    <property type="entry name" value="FtsX"/>
    <property type="match status" value="1"/>
</dbReference>
<proteinExistence type="predicted"/>
<keyword evidence="3 6" id="KW-0812">Transmembrane</keyword>
<accession>A0ABS3HIR6</accession>
<evidence type="ECO:0000313" key="8">
    <source>
        <dbReference type="EMBL" id="MBO0453356.1"/>
    </source>
</evidence>
<evidence type="ECO:0000256" key="5">
    <source>
        <dbReference type="ARBA" id="ARBA00023136"/>
    </source>
</evidence>
<gene>
    <name evidence="8" type="ORF">JZO85_13910</name>
</gene>